<dbReference type="EMBL" id="AM167904">
    <property type="protein sequence ID" value="CAJ49513.1"/>
    <property type="molecule type" value="Genomic_DNA"/>
</dbReference>
<gene>
    <name evidence="1" type="ordered locus">BAV1904</name>
</gene>
<dbReference type="AlphaFoldDB" id="Q2L0H1"/>
<sequence>MRLQPILIPGWKDSGPGHWQTLWADSLPHARRLPQRDWQNPDRNAWVAALSTAVNEATAPVMLIAHSLGCLVAAALPPALHPRVAGALLVAPADVERPDVPDCLRGFAPVPRQPLPFQSVVVASDNDAYCSLVRAQAFAQDWGSRFVILSEAGHINAESGLGNWPQGLKILGALRRRAVWRVSPPIQRIPPVPALSDSLRPA</sequence>
<dbReference type="HOGENOM" id="CLU_088863_2_1_4"/>
<dbReference type="InterPro" id="IPR010662">
    <property type="entry name" value="RBBP9/YdeN"/>
</dbReference>
<dbReference type="STRING" id="360910.BAV1904"/>
<dbReference type="Proteomes" id="UP000001977">
    <property type="component" value="Chromosome"/>
</dbReference>
<evidence type="ECO:0008006" key="3">
    <source>
        <dbReference type="Google" id="ProtNLM"/>
    </source>
</evidence>
<dbReference type="RefSeq" id="WP_012417572.1">
    <property type="nucleotide sequence ID" value="NC_010645.1"/>
</dbReference>
<dbReference type="OrthoDB" id="9804993at2"/>
<reference evidence="1 2" key="1">
    <citation type="journal article" date="2006" name="J. Bacteriol.">
        <title>Comparison of the genome sequence of the poultry pathogen Bordetella avium with those of B. bronchiseptica, B. pertussis, and B. parapertussis reveals extensive diversity in surface structures associated with host interaction.</title>
        <authorList>
            <person name="Sebaihia M."/>
            <person name="Preston A."/>
            <person name="Maskell D.J."/>
            <person name="Kuzmiak H."/>
            <person name="Connell T.D."/>
            <person name="King N.D."/>
            <person name="Orndorff P.E."/>
            <person name="Miyamoto D.M."/>
            <person name="Thomson N.R."/>
            <person name="Harris D."/>
            <person name="Goble A."/>
            <person name="Lord A."/>
            <person name="Murphy L."/>
            <person name="Quail M.A."/>
            <person name="Rutter S."/>
            <person name="Squares R."/>
            <person name="Squares S."/>
            <person name="Woodward J."/>
            <person name="Parkhill J."/>
            <person name="Temple L.M."/>
        </authorList>
    </citation>
    <scope>NUCLEOTIDE SEQUENCE [LARGE SCALE GENOMIC DNA]</scope>
    <source>
        <strain evidence="1 2">197N</strain>
    </source>
</reference>
<dbReference type="KEGG" id="bav:BAV1904"/>
<evidence type="ECO:0000313" key="2">
    <source>
        <dbReference type="Proteomes" id="UP000001977"/>
    </source>
</evidence>
<dbReference type="InterPro" id="IPR029058">
    <property type="entry name" value="AB_hydrolase_fold"/>
</dbReference>
<keyword evidence="2" id="KW-1185">Reference proteome</keyword>
<dbReference type="ESTHER" id="bora1-q2l0h1">
    <property type="family name" value="Hydrolase_RBBP9_YdeN"/>
</dbReference>
<dbReference type="Gene3D" id="3.40.50.1820">
    <property type="entry name" value="alpha/beta hydrolase"/>
    <property type="match status" value="1"/>
</dbReference>
<dbReference type="SUPFAM" id="SSF53474">
    <property type="entry name" value="alpha/beta-Hydrolases"/>
    <property type="match status" value="1"/>
</dbReference>
<dbReference type="eggNOG" id="COG3545">
    <property type="taxonomic scope" value="Bacteria"/>
</dbReference>
<accession>Q2L0H1</accession>
<organism evidence="1 2">
    <name type="scientific">Bordetella avium (strain 197N)</name>
    <dbReference type="NCBI Taxonomy" id="360910"/>
    <lineage>
        <taxon>Bacteria</taxon>
        <taxon>Pseudomonadati</taxon>
        <taxon>Pseudomonadota</taxon>
        <taxon>Betaproteobacteria</taxon>
        <taxon>Burkholderiales</taxon>
        <taxon>Alcaligenaceae</taxon>
        <taxon>Bordetella</taxon>
    </lineage>
</organism>
<evidence type="ECO:0000313" key="1">
    <source>
        <dbReference type="EMBL" id="CAJ49513.1"/>
    </source>
</evidence>
<name>Q2L0H1_BORA1</name>
<protein>
    <recommendedName>
        <fullName evidence="3">Alpha/beta hydrolase</fullName>
    </recommendedName>
</protein>
<proteinExistence type="predicted"/>
<dbReference type="Pfam" id="PF06821">
    <property type="entry name" value="Ser_hydrolase"/>
    <property type="match status" value="1"/>
</dbReference>
<dbReference type="GO" id="GO:0016787">
    <property type="term" value="F:hydrolase activity"/>
    <property type="evidence" value="ECO:0007669"/>
    <property type="project" value="InterPro"/>
</dbReference>